<feature type="transmembrane region" description="Helical" evidence="1">
    <location>
        <begin position="6"/>
        <end position="30"/>
    </location>
</feature>
<name>A0A2T3MTJ4_9GAMM</name>
<reference evidence="2 3" key="1">
    <citation type="submission" date="2018-03" db="EMBL/GenBank/DDBJ databases">
        <title>Whole genome sequencing of Histamine producing bacteria.</title>
        <authorList>
            <person name="Butler K."/>
        </authorList>
    </citation>
    <scope>NUCLEOTIDE SEQUENCE [LARGE SCALE GENOMIC DNA]</scope>
    <source>
        <strain evidence="2 3">DSM 16190</strain>
    </source>
</reference>
<dbReference type="OrthoDB" id="5825643at2"/>
<dbReference type="Gene3D" id="3.30.700.10">
    <property type="entry name" value="Glycoprotein, Type 4 Pilin"/>
    <property type="match status" value="1"/>
</dbReference>
<keyword evidence="1" id="KW-0812">Transmembrane</keyword>
<dbReference type="AlphaFoldDB" id="A0A2T3MTJ4"/>
<comment type="caution">
    <text evidence="2">The sequence shown here is derived from an EMBL/GenBank/DDBJ whole genome shotgun (WGS) entry which is preliminary data.</text>
</comment>
<accession>A0A2T3MTJ4</accession>
<keyword evidence="1" id="KW-1133">Transmembrane helix</keyword>
<dbReference type="PROSITE" id="PS00409">
    <property type="entry name" value="PROKAR_NTER_METHYL"/>
    <property type="match status" value="1"/>
</dbReference>
<gene>
    <name evidence="2" type="ORF">C9I89_18330</name>
</gene>
<keyword evidence="1" id="KW-0472">Membrane</keyword>
<dbReference type="InterPro" id="IPR012902">
    <property type="entry name" value="N_methyl_site"/>
</dbReference>
<keyword evidence="3" id="KW-1185">Reference proteome</keyword>
<protein>
    <submittedName>
        <fullName evidence="2">Prepilin-type cleavage/methylation domain-containing protein</fullName>
    </submittedName>
</protein>
<dbReference type="RefSeq" id="WP_107284774.1">
    <property type="nucleotide sequence ID" value="NZ_PYMC01000017.1"/>
</dbReference>
<dbReference type="Pfam" id="PF07963">
    <property type="entry name" value="N_methyl"/>
    <property type="match status" value="1"/>
</dbReference>
<dbReference type="SUPFAM" id="SSF54523">
    <property type="entry name" value="Pili subunits"/>
    <property type="match status" value="1"/>
</dbReference>
<dbReference type="Proteomes" id="UP000240904">
    <property type="component" value="Unassembled WGS sequence"/>
</dbReference>
<evidence type="ECO:0000256" key="1">
    <source>
        <dbReference type="SAM" id="Phobius"/>
    </source>
</evidence>
<dbReference type="InterPro" id="IPR045584">
    <property type="entry name" value="Pilin-like"/>
</dbReference>
<organism evidence="2 3">
    <name type="scientific">Photobacterium lipolyticum</name>
    <dbReference type="NCBI Taxonomy" id="266810"/>
    <lineage>
        <taxon>Bacteria</taxon>
        <taxon>Pseudomonadati</taxon>
        <taxon>Pseudomonadota</taxon>
        <taxon>Gammaproteobacteria</taxon>
        <taxon>Vibrionales</taxon>
        <taxon>Vibrionaceae</taxon>
        <taxon>Photobacterium</taxon>
    </lineage>
</organism>
<proteinExistence type="predicted"/>
<sequence length="164" mass="17860">MKSKGFTLIELVVVIVILGILAVTAAPRFLNMHRDARIASLEGFIGAVKAANSIVVGKATVVGIESAKVETNIPNTDLYVLDGQMSIKPKHIKAAMNVDGFMMTDYEFSDVPSTFIYLGDKEMTGTELKAMGCFIQLTRSIEMQDGSDVIDYGDLRVNKLYDGC</sequence>
<evidence type="ECO:0000313" key="3">
    <source>
        <dbReference type="Proteomes" id="UP000240904"/>
    </source>
</evidence>
<evidence type="ECO:0000313" key="2">
    <source>
        <dbReference type="EMBL" id="PSW02622.1"/>
    </source>
</evidence>
<dbReference type="NCBIfam" id="TIGR02532">
    <property type="entry name" value="IV_pilin_GFxxxE"/>
    <property type="match status" value="1"/>
</dbReference>
<dbReference type="EMBL" id="PYMC01000017">
    <property type="protein sequence ID" value="PSW02622.1"/>
    <property type="molecule type" value="Genomic_DNA"/>
</dbReference>